<keyword evidence="3 6" id="KW-0560">Oxidoreductase</keyword>
<dbReference type="EC" id="1.-.-.-" evidence="6"/>
<gene>
    <name evidence="6" type="ORF">OU415_00745</name>
</gene>
<keyword evidence="1" id="KW-0285">Flavoprotein</keyword>
<dbReference type="PANTHER" id="PTHR42847:SF4">
    <property type="entry name" value="ALKANESULFONATE MONOOXYGENASE-RELATED"/>
    <property type="match status" value="1"/>
</dbReference>
<evidence type="ECO:0000313" key="7">
    <source>
        <dbReference type="Proteomes" id="UP001210380"/>
    </source>
</evidence>
<organism evidence="6 7">
    <name type="scientific">Saccharopolyspora oryzae</name>
    <dbReference type="NCBI Taxonomy" id="2997343"/>
    <lineage>
        <taxon>Bacteria</taxon>
        <taxon>Bacillati</taxon>
        <taxon>Actinomycetota</taxon>
        <taxon>Actinomycetes</taxon>
        <taxon>Pseudonocardiales</taxon>
        <taxon>Pseudonocardiaceae</taxon>
        <taxon>Saccharopolyspora</taxon>
    </lineage>
</organism>
<evidence type="ECO:0000256" key="4">
    <source>
        <dbReference type="ARBA" id="ARBA00023033"/>
    </source>
</evidence>
<accession>A0ABT4UQD7</accession>
<dbReference type="NCBIfam" id="TIGR03619">
    <property type="entry name" value="F420_Rv2161c"/>
    <property type="match status" value="1"/>
</dbReference>
<dbReference type="Proteomes" id="UP001210380">
    <property type="component" value="Unassembled WGS sequence"/>
</dbReference>
<protein>
    <submittedName>
        <fullName evidence="6">TIGR03619 family F420-dependent LLM class oxidoreductase</fullName>
        <ecNumber evidence="6">1.-.-.-</ecNumber>
    </submittedName>
</protein>
<dbReference type="PANTHER" id="PTHR42847">
    <property type="entry name" value="ALKANESULFONATE MONOOXYGENASE"/>
    <property type="match status" value="1"/>
</dbReference>
<dbReference type="GO" id="GO:0016491">
    <property type="term" value="F:oxidoreductase activity"/>
    <property type="evidence" value="ECO:0007669"/>
    <property type="project" value="UniProtKB-KW"/>
</dbReference>
<dbReference type="InterPro" id="IPR050172">
    <property type="entry name" value="SsuD_RutA_monooxygenase"/>
</dbReference>
<dbReference type="InterPro" id="IPR011251">
    <property type="entry name" value="Luciferase-like_dom"/>
</dbReference>
<dbReference type="Pfam" id="PF00296">
    <property type="entry name" value="Bac_luciferase"/>
    <property type="match status" value="1"/>
</dbReference>
<dbReference type="InterPro" id="IPR036661">
    <property type="entry name" value="Luciferase-like_sf"/>
</dbReference>
<sequence>MAVRMGVNTPVVLQIPNHSPAWEAKAGIDEVARIAEVADELGYDFLTCSDHVAVPEGSPSAMMGGIRGTLYWDPLATLSYLAARTRRIRLCTNVLVLGYHHPLAIAKRFGTLDMISGGRLVLGVGVGSTAEEFAVLGAPFDDRGPRADDAIAGLRAALSKRLPSYEGRFYQFSDLVVEPHAIQERVPIWVGGNTARAARRATALGDGWLPAAMAPELLRARLDQNPPPGPDFDVVVNTVEALDPVGDPAGAEQAVAALTEAGATTVVPRLRHESLEQYLDQLRAMAELPCFAPSRAG</sequence>
<keyword evidence="7" id="KW-1185">Reference proteome</keyword>
<evidence type="ECO:0000256" key="3">
    <source>
        <dbReference type="ARBA" id="ARBA00023002"/>
    </source>
</evidence>
<keyword evidence="4" id="KW-0503">Monooxygenase</keyword>
<dbReference type="EMBL" id="JAQGLA010000001">
    <property type="protein sequence ID" value="MDA3623939.1"/>
    <property type="molecule type" value="Genomic_DNA"/>
</dbReference>
<proteinExistence type="predicted"/>
<name>A0ABT4UQD7_9PSEU</name>
<dbReference type="InterPro" id="IPR019921">
    <property type="entry name" value="Lucif-like_OxRdtase_Rv2161c"/>
</dbReference>
<reference evidence="6 7" key="1">
    <citation type="submission" date="2022-11" db="EMBL/GenBank/DDBJ databases">
        <title>Draft genome sequence of Saccharopolyspora sp. WRP15-2 isolated from rhizosphere soils of wild rice in Thailand.</title>
        <authorList>
            <person name="Duangmal K."/>
            <person name="Kammanee S."/>
            <person name="Muangham S."/>
        </authorList>
    </citation>
    <scope>NUCLEOTIDE SEQUENCE [LARGE SCALE GENOMIC DNA]</scope>
    <source>
        <strain evidence="6 7">WRP15-2</strain>
    </source>
</reference>
<comment type="caution">
    <text evidence="6">The sequence shown here is derived from an EMBL/GenBank/DDBJ whole genome shotgun (WGS) entry which is preliminary data.</text>
</comment>
<feature type="domain" description="Luciferase-like" evidence="5">
    <location>
        <begin position="15"/>
        <end position="220"/>
    </location>
</feature>
<evidence type="ECO:0000256" key="1">
    <source>
        <dbReference type="ARBA" id="ARBA00022630"/>
    </source>
</evidence>
<evidence type="ECO:0000313" key="6">
    <source>
        <dbReference type="EMBL" id="MDA3623939.1"/>
    </source>
</evidence>
<keyword evidence="2" id="KW-0288">FMN</keyword>
<dbReference type="SUPFAM" id="SSF51679">
    <property type="entry name" value="Bacterial luciferase-like"/>
    <property type="match status" value="1"/>
</dbReference>
<dbReference type="RefSeq" id="WP_270946507.1">
    <property type="nucleotide sequence ID" value="NZ_JAQGLA010000001.1"/>
</dbReference>
<dbReference type="Gene3D" id="3.20.20.30">
    <property type="entry name" value="Luciferase-like domain"/>
    <property type="match status" value="1"/>
</dbReference>
<evidence type="ECO:0000256" key="2">
    <source>
        <dbReference type="ARBA" id="ARBA00022643"/>
    </source>
</evidence>
<evidence type="ECO:0000259" key="5">
    <source>
        <dbReference type="Pfam" id="PF00296"/>
    </source>
</evidence>